<name>A0ABW8UP32_9RHOB</name>
<dbReference type="RefSeq" id="WP_407590628.1">
    <property type="nucleotide sequence ID" value="NZ_JBHDIY010000002.1"/>
</dbReference>
<keyword evidence="2" id="KW-1185">Reference proteome</keyword>
<evidence type="ECO:0000313" key="1">
    <source>
        <dbReference type="EMBL" id="MFL4468883.1"/>
    </source>
</evidence>
<gene>
    <name evidence="1" type="ORF">ACERZ8_02990</name>
</gene>
<dbReference type="SUPFAM" id="SSF52309">
    <property type="entry name" value="N-(deoxy)ribosyltransferase-like"/>
    <property type="match status" value="1"/>
</dbReference>
<comment type="caution">
    <text evidence="1">The sequence shown here is derived from an EMBL/GenBank/DDBJ whole genome shotgun (WGS) entry which is preliminary data.</text>
</comment>
<organism evidence="1 2">
    <name type="scientific">Tateyamaria armeniaca</name>
    <dbReference type="NCBI Taxonomy" id="2518930"/>
    <lineage>
        <taxon>Bacteria</taxon>
        <taxon>Pseudomonadati</taxon>
        <taxon>Pseudomonadota</taxon>
        <taxon>Alphaproteobacteria</taxon>
        <taxon>Rhodobacterales</taxon>
        <taxon>Roseobacteraceae</taxon>
        <taxon>Tateyamaria</taxon>
    </lineage>
</organism>
<evidence type="ECO:0000313" key="2">
    <source>
        <dbReference type="Proteomes" id="UP001627408"/>
    </source>
</evidence>
<dbReference type="EMBL" id="JBHDIY010000002">
    <property type="protein sequence ID" value="MFL4468883.1"/>
    <property type="molecule type" value="Genomic_DNA"/>
</dbReference>
<proteinExistence type="predicted"/>
<dbReference type="Proteomes" id="UP001627408">
    <property type="component" value="Unassembled WGS sequence"/>
</dbReference>
<sequence>MEGLGYGDPIRVDKSDKPTHITTEIIQQLVAADLVIADLSALNANVFYELGIRHAYKKPCILVSDWVEKPPFDVAGINTIKYVYDDPTSHAQVIKRIRVQLSELHKKRKLAIR</sequence>
<dbReference type="Gene3D" id="3.40.50.450">
    <property type="match status" value="1"/>
</dbReference>
<reference evidence="1 2" key="1">
    <citation type="submission" date="2024-08" db="EMBL/GenBank/DDBJ databases">
        <title>Tateyamaria sp. nov., isolated from marine algae.</title>
        <authorList>
            <person name="Choi B.J."/>
            <person name="Kim J.M."/>
            <person name="Lee J.K."/>
            <person name="Choi D.G."/>
            <person name="Bayburt H."/>
            <person name="Baek J.H."/>
            <person name="Han D.M."/>
            <person name="Jeon C.O."/>
        </authorList>
    </citation>
    <scope>NUCLEOTIDE SEQUENCE [LARGE SCALE GENOMIC DNA]</scope>
    <source>
        <strain evidence="1 2">KMU-156</strain>
    </source>
</reference>
<protein>
    <submittedName>
        <fullName evidence="1">Uncharacterized protein</fullName>
    </submittedName>
</protein>
<accession>A0ABW8UP32</accession>